<gene>
    <name evidence="5" type="ORF">DF185_17880</name>
</gene>
<feature type="signal peptide" evidence="3">
    <location>
        <begin position="1"/>
        <end position="19"/>
    </location>
</feature>
<keyword evidence="2" id="KW-1133">Transmembrane helix</keyword>
<dbReference type="InterPro" id="IPR010559">
    <property type="entry name" value="Sig_transdc_His_kin_internal"/>
</dbReference>
<comment type="caution">
    <text evidence="5">The sequence shown here is derived from an EMBL/GenBank/DDBJ whole genome shotgun (WGS) entry which is preliminary data.</text>
</comment>
<feature type="repeat" description="TPR" evidence="1">
    <location>
        <begin position="236"/>
        <end position="269"/>
    </location>
</feature>
<feature type="repeat" description="TPR" evidence="1">
    <location>
        <begin position="196"/>
        <end position="229"/>
    </location>
</feature>
<evidence type="ECO:0000256" key="1">
    <source>
        <dbReference type="PROSITE-ProRule" id="PRU00339"/>
    </source>
</evidence>
<dbReference type="Proteomes" id="UP000248079">
    <property type="component" value="Unassembled WGS sequence"/>
</dbReference>
<dbReference type="Pfam" id="PF13181">
    <property type="entry name" value="TPR_8"/>
    <property type="match status" value="2"/>
</dbReference>
<name>A0A2V3ZSW8_9BACT</name>
<dbReference type="RefSeq" id="WP_110362133.1">
    <property type="nucleotide sequence ID" value="NZ_QFLI01000009.1"/>
</dbReference>
<protein>
    <recommendedName>
        <fullName evidence="4">Signal transduction histidine kinase internal region domain-containing protein</fullName>
    </recommendedName>
</protein>
<dbReference type="SUPFAM" id="SSF48452">
    <property type="entry name" value="TPR-like"/>
    <property type="match status" value="3"/>
</dbReference>
<dbReference type="Gene3D" id="1.25.40.10">
    <property type="entry name" value="Tetratricopeptide repeat domain"/>
    <property type="match status" value="2"/>
</dbReference>
<evidence type="ECO:0000259" key="4">
    <source>
        <dbReference type="Pfam" id="PF06580"/>
    </source>
</evidence>
<feature type="transmembrane region" description="Helical" evidence="2">
    <location>
        <begin position="393"/>
        <end position="415"/>
    </location>
</feature>
<dbReference type="InterPro" id="IPR036890">
    <property type="entry name" value="HATPase_C_sf"/>
</dbReference>
<dbReference type="PROSITE" id="PS50005">
    <property type="entry name" value="TPR"/>
    <property type="match status" value="3"/>
</dbReference>
<feature type="repeat" description="TPR" evidence="1">
    <location>
        <begin position="116"/>
        <end position="149"/>
    </location>
</feature>
<dbReference type="GO" id="GO:0016020">
    <property type="term" value="C:membrane"/>
    <property type="evidence" value="ECO:0007669"/>
    <property type="project" value="InterPro"/>
</dbReference>
<dbReference type="EMBL" id="QFLI01000009">
    <property type="protein sequence ID" value="PXX97838.1"/>
    <property type="molecule type" value="Genomic_DNA"/>
</dbReference>
<feature type="domain" description="Signal transduction histidine kinase internal region" evidence="4">
    <location>
        <begin position="429"/>
        <end position="506"/>
    </location>
</feature>
<dbReference type="OrthoDB" id="9809908at2"/>
<evidence type="ECO:0000256" key="3">
    <source>
        <dbReference type="SAM" id="SignalP"/>
    </source>
</evidence>
<evidence type="ECO:0000313" key="6">
    <source>
        <dbReference type="Proteomes" id="UP000248079"/>
    </source>
</evidence>
<keyword evidence="3" id="KW-0732">Signal</keyword>
<dbReference type="Gene3D" id="3.30.565.10">
    <property type="entry name" value="Histidine kinase-like ATPase, C-terminal domain"/>
    <property type="match status" value="1"/>
</dbReference>
<reference evidence="5 6" key="1">
    <citation type="submission" date="2018-05" db="EMBL/GenBank/DDBJ databases">
        <title>Marinifilum breve JC075T sp. nov., a marine bacterium isolated from Yongle Blue Hole in the South China Sea.</title>
        <authorList>
            <person name="Fu T."/>
        </authorList>
    </citation>
    <scope>NUCLEOTIDE SEQUENCE [LARGE SCALE GENOMIC DNA]</scope>
    <source>
        <strain evidence="5 6">JC075</strain>
    </source>
</reference>
<accession>A0A2V3ZSW8</accession>
<dbReference type="SMART" id="SM00028">
    <property type="entry name" value="TPR"/>
    <property type="match status" value="7"/>
</dbReference>
<dbReference type="SUPFAM" id="SSF55874">
    <property type="entry name" value="ATPase domain of HSP90 chaperone/DNA topoisomerase II/histidine kinase"/>
    <property type="match status" value="1"/>
</dbReference>
<dbReference type="Pfam" id="PF13424">
    <property type="entry name" value="TPR_12"/>
    <property type="match status" value="2"/>
</dbReference>
<dbReference type="InterPro" id="IPR050640">
    <property type="entry name" value="Bact_2-comp_sensor_kinase"/>
</dbReference>
<feature type="chain" id="PRO_5016156483" description="Signal transduction histidine kinase internal region domain-containing protein" evidence="3">
    <location>
        <begin position="20"/>
        <end position="641"/>
    </location>
</feature>
<organism evidence="5 6">
    <name type="scientific">Marinifilum breve</name>
    <dbReference type="NCBI Taxonomy" id="2184082"/>
    <lineage>
        <taxon>Bacteria</taxon>
        <taxon>Pseudomonadati</taxon>
        <taxon>Bacteroidota</taxon>
        <taxon>Bacteroidia</taxon>
        <taxon>Marinilabiliales</taxon>
        <taxon>Marinifilaceae</taxon>
    </lineage>
</organism>
<evidence type="ECO:0000256" key="2">
    <source>
        <dbReference type="SAM" id="Phobius"/>
    </source>
</evidence>
<dbReference type="InterPro" id="IPR019734">
    <property type="entry name" value="TPR_rpt"/>
</dbReference>
<dbReference type="AlphaFoldDB" id="A0A2V3ZSW8"/>
<evidence type="ECO:0000313" key="5">
    <source>
        <dbReference type="EMBL" id="PXX97838.1"/>
    </source>
</evidence>
<keyword evidence="2" id="KW-0812">Transmembrane</keyword>
<dbReference type="PANTHER" id="PTHR34220:SF7">
    <property type="entry name" value="SENSOR HISTIDINE KINASE YPDA"/>
    <property type="match status" value="1"/>
</dbReference>
<dbReference type="Pfam" id="PF06580">
    <property type="entry name" value="His_kinase"/>
    <property type="match status" value="1"/>
</dbReference>
<dbReference type="GO" id="GO:0000155">
    <property type="term" value="F:phosphorelay sensor kinase activity"/>
    <property type="evidence" value="ECO:0007669"/>
    <property type="project" value="InterPro"/>
</dbReference>
<proteinExistence type="predicted"/>
<dbReference type="PANTHER" id="PTHR34220">
    <property type="entry name" value="SENSOR HISTIDINE KINASE YPDA"/>
    <property type="match status" value="1"/>
</dbReference>
<dbReference type="InterPro" id="IPR011990">
    <property type="entry name" value="TPR-like_helical_dom_sf"/>
</dbReference>
<sequence length="641" mass="73699">MLKTISTVALLLISYSSFCSFNNDDKSSNKNLQERITTYLDSSSFLLRNNSLTKSIEICNEAILLAEETEDPVFLSKAYKRQGINYFYSGNTDSSFYYYNKAIPQFEALGSKVDVGKVTGNIGLLYKSQGQYDKALEFYLENLQIYKEVKYDKGLGSVYNNLGNLHQLIKNLEYAEDYYKLALKSFQKHNNSLEVAKAYCNLGAVCEKLEEYSKGLEYYEMALKENAKINNKLLDSKLYFNIGYLYQSNKQLDSALVYLKKSEKLRTELENFSGLINVKLQLGSTYFELQEYTLSEKYLLESLDLAKKLEHHLVLPDILFHLSSLYKDKKQFKQAYEYQSKGVQLKDSLNTISNENKFAELAAAYENEKKKQEFELLQQRTQIQNLELGQKNAWIIVLLVVMILGVVAVLVSLRINRMRADHKIMDLRQKVLLTQMNPHFLFNSLTAIQSFILDEKNDDANNYLSRLASLVRGILENSREEFVSLRTELRTLEDYIGLQKLRFENDICYNFEIDATLNQDEVMIPPMLAQPFIENALIHGKLRNNPEACINVKVSKTEDEQSLKFDIIDNGIGIDEAKKHSTQKNHKSLATSIALDRVKIYNFKSSKKMNFEIVDLKSINSNKSGTKVSYSIPILTSSKNK</sequence>
<keyword evidence="6" id="KW-1185">Reference proteome</keyword>
<keyword evidence="1" id="KW-0802">TPR repeat</keyword>
<keyword evidence="2" id="KW-0472">Membrane</keyword>